<evidence type="ECO:0000313" key="2">
    <source>
        <dbReference type="EMBL" id="CAH2275581.1"/>
    </source>
</evidence>
<accession>A0AAD1RP10</accession>
<proteinExistence type="predicted"/>
<feature type="compositionally biased region" description="Basic and acidic residues" evidence="1">
    <location>
        <begin position="221"/>
        <end position="242"/>
    </location>
</feature>
<evidence type="ECO:0000313" key="3">
    <source>
        <dbReference type="Proteomes" id="UP001295444"/>
    </source>
</evidence>
<feature type="compositionally biased region" description="Basic residues" evidence="1">
    <location>
        <begin position="169"/>
        <end position="185"/>
    </location>
</feature>
<protein>
    <submittedName>
        <fullName evidence="2">Uncharacterized protein</fullName>
    </submittedName>
</protein>
<feature type="compositionally biased region" description="Basic and acidic residues" evidence="1">
    <location>
        <begin position="251"/>
        <end position="260"/>
    </location>
</feature>
<reference evidence="2" key="1">
    <citation type="submission" date="2022-03" db="EMBL/GenBank/DDBJ databases">
        <authorList>
            <person name="Alioto T."/>
            <person name="Alioto T."/>
            <person name="Gomez Garrido J."/>
        </authorList>
    </citation>
    <scope>NUCLEOTIDE SEQUENCE</scope>
</reference>
<name>A0AAD1RP10_PELCU</name>
<dbReference type="EMBL" id="OW240914">
    <property type="protein sequence ID" value="CAH2275581.1"/>
    <property type="molecule type" value="Genomic_DNA"/>
</dbReference>
<dbReference type="AlphaFoldDB" id="A0AAD1RP10"/>
<feature type="compositionally biased region" description="Polar residues" evidence="1">
    <location>
        <begin position="153"/>
        <end position="168"/>
    </location>
</feature>
<dbReference type="Proteomes" id="UP001295444">
    <property type="component" value="Chromosome 03"/>
</dbReference>
<keyword evidence="3" id="KW-1185">Reference proteome</keyword>
<evidence type="ECO:0000256" key="1">
    <source>
        <dbReference type="SAM" id="MobiDB-lite"/>
    </source>
</evidence>
<feature type="region of interest" description="Disordered" evidence="1">
    <location>
        <begin position="149"/>
        <end position="263"/>
    </location>
</feature>
<sequence>MEKYRREEITPRGLRFAKNPSFDQEEEDFIKEWSDLLESFSFGLIDLIIKRRKETLIKLDTEINTLKAFLTINMPPEQYTNTLEEIQINLEKLEKGVIEIKKRKYLRDKTDYARGEVRTFFKNNHNHRDRYDATRDERYEDRYKIKQYYRNEGSPSRPNRLLKQTTTPIRRKLTPKWRHLSRGGKRGTPNRNLREDKRSPKPVGIPTHREQIPTRYGNVSRDTKGTPDRHSREIKRSPEPVVRRKIQTSRSDQHPVERIPRGINNRTDWDEKKKIPTYNRFNALNTQHKEEDFCGDYMKGRYKDNRLGWGTPGKRGRSIEDGELEEEFFYKKGKKVRE</sequence>
<organism evidence="2 3">
    <name type="scientific">Pelobates cultripes</name>
    <name type="common">Western spadefoot toad</name>
    <dbReference type="NCBI Taxonomy" id="61616"/>
    <lineage>
        <taxon>Eukaryota</taxon>
        <taxon>Metazoa</taxon>
        <taxon>Chordata</taxon>
        <taxon>Craniata</taxon>
        <taxon>Vertebrata</taxon>
        <taxon>Euteleostomi</taxon>
        <taxon>Amphibia</taxon>
        <taxon>Batrachia</taxon>
        <taxon>Anura</taxon>
        <taxon>Pelobatoidea</taxon>
        <taxon>Pelobatidae</taxon>
        <taxon>Pelobates</taxon>
    </lineage>
</organism>
<gene>
    <name evidence="2" type="ORF">PECUL_23A018226</name>
</gene>